<reference evidence="4" key="1">
    <citation type="submission" date="2025-08" db="UniProtKB">
        <authorList>
            <consortium name="RefSeq"/>
        </authorList>
    </citation>
    <scope>IDENTIFICATION</scope>
</reference>
<feature type="compositionally biased region" description="Polar residues" evidence="1">
    <location>
        <begin position="401"/>
        <end position="428"/>
    </location>
</feature>
<evidence type="ECO:0000313" key="4">
    <source>
        <dbReference type="RefSeq" id="XP_055867416.1"/>
    </source>
</evidence>
<dbReference type="RefSeq" id="XP_055867416.1">
    <property type="nucleotide sequence ID" value="XM_056011441.1"/>
</dbReference>
<feature type="region of interest" description="Disordered" evidence="1">
    <location>
        <begin position="401"/>
        <end position="430"/>
    </location>
</feature>
<accession>A0A9W2YXB9</accession>
<sequence length="581" mass="66270">MIYFFVNRFLCIMFANGSNGFIIVTMIIVFSDSFLLECPPVHENAVATLKAYVNRTINKTHRNAQPVLQFSKNNISVPVPVLSCLLDEDSKCVDEGSNITNMKIINFTKQLTENHYVITLEVLTNTSWTSNSTKFSAFGEWQVKLLKDIKTCDLQVYALDKPQCIKEEFNITCIFNKVFPEAYCFFNIIFNDTYNVTVNATYNSAKINNGPYFKTVCSFWNKYDNETYQVNVTIYPNITDNKRNIYRSYEITVTNTLVTQTPSITDSSIPTEISTQGNTKEMAFVLTTSFVCVLLITVTLIVLSLWMKIKRGYFEEFVYYKCCWGISMHKHKLHQQKVAATDNTEIYSLTLPKSNSLDPYSVVDELKLSGCRTSDVLKIEKKKKNQLKNINIDYVNHKNNTGSSSKHCNEKLTQPKSATAVSESSKSPTKLKRFKVNDGQYTLVDKPMKETQQDIYSNGDIITSSSTLVPLASTINKLPKTLKRFTFNESQYTLIEKSENDQENPNHERSKTPIMVVKLSSDEDKETKAFNIKNVKNSNMMKKPVVSKSIYTSQEGLLNDTDIVDNEDDPVTYASIFAQYK</sequence>
<gene>
    <name evidence="4" type="primary">LOC106076788</name>
</gene>
<evidence type="ECO:0000256" key="2">
    <source>
        <dbReference type="SAM" id="Phobius"/>
    </source>
</evidence>
<protein>
    <submittedName>
        <fullName evidence="4">Uncharacterized protein LOC106076788 isoform X1</fullName>
    </submittedName>
</protein>
<keyword evidence="2" id="KW-0472">Membrane</keyword>
<feature type="transmembrane region" description="Helical" evidence="2">
    <location>
        <begin position="282"/>
        <end position="306"/>
    </location>
</feature>
<proteinExistence type="predicted"/>
<feature type="transmembrane region" description="Helical" evidence="2">
    <location>
        <begin position="9"/>
        <end position="30"/>
    </location>
</feature>
<name>A0A9W2YXB9_BIOGL</name>
<dbReference type="Proteomes" id="UP001165740">
    <property type="component" value="Chromosome 14"/>
</dbReference>
<evidence type="ECO:0000256" key="1">
    <source>
        <dbReference type="SAM" id="MobiDB-lite"/>
    </source>
</evidence>
<keyword evidence="3" id="KW-1185">Reference proteome</keyword>
<organism evidence="3 4">
    <name type="scientific">Biomphalaria glabrata</name>
    <name type="common">Bloodfluke planorb</name>
    <name type="synonym">Freshwater snail</name>
    <dbReference type="NCBI Taxonomy" id="6526"/>
    <lineage>
        <taxon>Eukaryota</taxon>
        <taxon>Metazoa</taxon>
        <taxon>Spiralia</taxon>
        <taxon>Lophotrochozoa</taxon>
        <taxon>Mollusca</taxon>
        <taxon>Gastropoda</taxon>
        <taxon>Heterobranchia</taxon>
        <taxon>Euthyneura</taxon>
        <taxon>Panpulmonata</taxon>
        <taxon>Hygrophila</taxon>
        <taxon>Lymnaeoidea</taxon>
        <taxon>Planorbidae</taxon>
        <taxon>Biomphalaria</taxon>
    </lineage>
</organism>
<keyword evidence="2" id="KW-0812">Transmembrane</keyword>
<dbReference type="OrthoDB" id="6206205at2759"/>
<dbReference type="GeneID" id="106076788"/>
<evidence type="ECO:0000313" key="3">
    <source>
        <dbReference type="Proteomes" id="UP001165740"/>
    </source>
</evidence>
<keyword evidence="2" id="KW-1133">Transmembrane helix</keyword>
<dbReference type="AlphaFoldDB" id="A0A9W2YXB9"/>